<protein>
    <recommendedName>
        <fullName evidence="2">Neutral metalloprotease</fullName>
    </recommendedName>
</protein>
<reference evidence="1" key="1">
    <citation type="submission" date="2024-05" db="EMBL/GenBank/DDBJ databases">
        <title>Planctomycetes of the genus Singulisphaera possess chitinolytic capabilities.</title>
        <authorList>
            <person name="Ivanova A."/>
        </authorList>
    </citation>
    <scope>NUCLEOTIDE SEQUENCE</scope>
    <source>
        <strain evidence="1">Ch08T</strain>
    </source>
</reference>
<dbReference type="RefSeq" id="WP_406696068.1">
    <property type="nucleotide sequence ID" value="NZ_CP155447.1"/>
</dbReference>
<dbReference type="EMBL" id="CP155447">
    <property type="protein sequence ID" value="XBH03334.1"/>
    <property type="molecule type" value="Genomic_DNA"/>
</dbReference>
<organism evidence="1">
    <name type="scientific">Singulisphaera sp. Ch08</name>
    <dbReference type="NCBI Taxonomy" id="3120278"/>
    <lineage>
        <taxon>Bacteria</taxon>
        <taxon>Pseudomonadati</taxon>
        <taxon>Planctomycetota</taxon>
        <taxon>Planctomycetia</taxon>
        <taxon>Isosphaerales</taxon>
        <taxon>Isosphaeraceae</taxon>
        <taxon>Singulisphaera</taxon>
    </lineage>
</organism>
<proteinExistence type="predicted"/>
<gene>
    <name evidence="1" type="ORF">V5E97_34245</name>
</gene>
<dbReference type="AlphaFoldDB" id="A0AAU7CDC3"/>
<evidence type="ECO:0008006" key="2">
    <source>
        <dbReference type="Google" id="ProtNLM"/>
    </source>
</evidence>
<sequence>MKGASARHRWLSPWLALGLVALATLQAGSQDLRPVRPSSPPSIWGVGRPLAMEVDGGRSQFQVKAPEPGSRTLVVVSALSGSAGPYPIRLTARGVTESRPPLLAPAEKRGKANLVAPSLPAVAAPVDTMPPHERKFYVLARDGDVASASNYLAITGQLRAVGERVQVYVDSLDGARVGEPVLRDLVATFDQQVFPVAAKTIGQARDVDGDGRFTILMSSWLTRLAGGRHTVDGFVRGADLDPGFAAPFSNRCDMMYLNASLQADPYLRTIVAHEYTHAVTYSAKTFTGPVGERLGADEEGWLDEALAHLCEDLHGFSRSNLDYRISAFLSNPERYRLVVEDYYTADLFRSHGNRGSTYLFLRWCADRYGPALLPALIRSPRHGIENLEAVTGARFADLYRQWSLALYFSGIEKAAPSDGYRTLDVRASVDGWQLAGPRTSRVVPDGGSETWSAAGTSSHYIVVDASPLGAIDVEITGPAEADLQVTAVPLPAALANLDLRAGIEARSGGELYLRAEIRERDGTPTTLSALAWEPLVPASSPHGLTFRRGKLETTALVAAFGTSALPGRGTLHSRPIRLEGVSKSSGPLIVKAIGTDRHGRRVAAWAEVALGGE</sequence>
<accession>A0AAU7CDC3</accession>
<evidence type="ECO:0000313" key="1">
    <source>
        <dbReference type="EMBL" id="XBH03334.1"/>
    </source>
</evidence>
<name>A0AAU7CDC3_9BACT</name>